<dbReference type="GO" id="GO:0030246">
    <property type="term" value="F:carbohydrate binding"/>
    <property type="evidence" value="ECO:0007669"/>
    <property type="project" value="UniProtKB-KW"/>
</dbReference>
<feature type="domain" description="Ricin B lectin" evidence="6">
    <location>
        <begin position="224"/>
        <end position="355"/>
    </location>
</feature>
<dbReference type="Gene3D" id="2.80.10.50">
    <property type="match status" value="1"/>
</dbReference>
<evidence type="ECO:0000256" key="3">
    <source>
        <dbReference type="ARBA" id="ARBA00022801"/>
    </source>
</evidence>
<dbReference type="CDD" id="cd23418">
    <property type="entry name" value="beta-trefoil_Ricin_XLN-like"/>
    <property type="match status" value="1"/>
</dbReference>
<gene>
    <name evidence="7" type="ORF">SAMN04489732_115131</name>
</gene>
<dbReference type="PANTHER" id="PTHR11452:SF75">
    <property type="entry name" value="ALPHA-GALACTOSIDASE MEL1"/>
    <property type="match status" value="1"/>
</dbReference>
<dbReference type="SUPFAM" id="SSF51445">
    <property type="entry name" value="(Trans)glycosidases"/>
    <property type="match status" value="1"/>
</dbReference>
<evidence type="ECO:0000256" key="2">
    <source>
        <dbReference type="ARBA" id="ARBA00022729"/>
    </source>
</evidence>
<dbReference type="Pfam" id="PF00652">
    <property type="entry name" value="Ricin_B_lectin"/>
    <property type="match status" value="1"/>
</dbReference>
<protein>
    <recommendedName>
        <fullName evidence="5">Melibiase A</fullName>
    </recommendedName>
</protein>
<keyword evidence="3" id="KW-0378">Hydrolase</keyword>
<dbReference type="AlphaFoldDB" id="A0A1H8YFY7"/>
<dbReference type="InterPro" id="IPR017853">
    <property type="entry name" value="GH"/>
</dbReference>
<accession>A0A1H8YFY7</accession>
<keyword evidence="8" id="KW-1185">Reference proteome</keyword>
<dbReference type="PANTHER" id="PTHR11452">
    <property type="entry name" value="ALPHA-GALACTOSIDASE/ALPHA-N-ACETYLGALACTOSAMINIDASE"/>
    <property type="match status" value="1"/>
</dbReference>
<dbReference type="GO" id="GO:0005975">
    <property type="term" value="P:carbohydrate metabolic process"/>
    <property type="evidence" value="ECO:0007669"/>
    <property type="project" value="InterPro"/>
</dbReference>
<keyword evidence="4" id="KW-0326">Glycosidase</keyword>
<reference evidence="7 8" key="1">
    <citation type="submission" date="2016-10" db="EMBL/GenBank/DDBJ databases">
        <authorList>
            <person name="de Groot N.N."/>
        </authorList>
    </citation>
    <scope>NUCLEOTIDE SEQUENCE [LARGE SCALE GENOMIC DNA]</scope>
    <source>
        <strain evidence="7 8">DSM 44993</strain>
    </source>
</reference>
<evidence type="ECO:0000313" key="7">
    <source>
        <dbReference type="EMBL" id="SEP51065.1"/>
    </source>
</evidence>
<dbReference type="PROSITE" id="PS50231">
    <property type="entry name" value="RICIN_B_LECTIN"/>
    <property type="match status" value="1"/>
</dbReference>
<dbReference type="STRING" id="394193.SAMN04489732_115131"/>
<dbReference type="SMART" id="SM00458">
    <property type="entry name" value="RICIN"/>
    <property type="match status" value="1"/>
</dbReference>
<dbReference type="InterPro" id="IPR002241">
    <property type="entry name" value="Glyco_hydro_27"/>
</dbReference>
<evidence type="ECO:0000256" key="4">
    <source>
        <dbReference type="ARBA" id="ARBA00023295"/>
    </source>
</evidence>
<name>A0A1H8YFY7_9PSEU</name>
<evidence type="ECO:0000256" key="5">
    <source>
        <dbReference type="ARBA" id="ARBA00030467"/>
    </source>
</evidence>
<dbReference type="Pfam" id="PF17801">
    <property type="entry name" value="Melibiase_C"/>
    <property type="match status" value="1"/>
</dbReference>
<dbReference type="Gene3D" id="3.20.20.70">
    <property type="entry name" value="Aldolase class I"/>
    <property type="match status" value="1"/>
</dbReference>
<dbReference type="Proteomes" id="UP000198582">
    <property type="component" value="Unassembled WGS sequence"/>
</dbReference>
<dbReference type="SUPFAM" id="SSF50370">
    <property type="entry name" value="Ricin B-like lectins"/>
    <property type="match status" value="1"/>
</dbReference>
<organism evidence="7 8">
    <name type="scientific">Amycolatopsis saalfeldensis</name>
    <dbReference type="NCBI Taxonomy" id="394193"/>
    <lineage>
        <taxon>Bacteria</taxon>
        <taxon>Bacillati</taxon>
        <taxon>Actinomycetota</taxon>
        <taxon>Actinomycetes</taxon>
        <taxon>Pseudonocardiales</taxon>
        <taxon>Pseudonocardiaceae</taxon>
        <taxon>Amycolatopsis</taxon>
    </lineage>
</organism>
<comment type="similarity">
    <text evidence="1">Belongs to the glycosyl hydrolase 27 family.</text>
</comment>
<dbReference type="GO" id="GO:0004553">
    <property type="term" value="F:hydrolase activity, hydrolyzing O-glycosyl compounds"/>
    <property type="evidence" value="ECO:0007669"/>
    <property type="project" value="InterPro"/>
</dbReference>
<proteinExistence type="inferred from homology"/>
<dbReference type="Gene3D" id="2.60.40.1180">
    <property type="entry name" value="Golgi alpha-mannosidase II"/>
    <property type="match status" value="1"/>
</dbReference>
<dbReference type="InterPro" id="IPR035992">
    <property type="entry name" value="Ricin_B-like_lectins"/>
</dbReference>
<dbReference type="InterPro" id="IPR013785">
    <property type="entry name" value="Aldolase_TIM"/>
</dbReference>
<keyword evidence="7" id="KW-0430">Lectin</keyword>
<evidence type="ECO:0000313" key="8">
    <source>
        <dbReference type="Proteomes" id="UP000198582"/>
    </source>
</evidence>
<dbReference type="Pfam" id="PF16499">
    <property type="entry name" value="Melibiase_2"/>
    <property type="match status" value="1"/>
</dbReference>
<dbReference type="SUPFAM" id="SSF51011">
    <property type="entry name" value="Glycosyl hydrolase domain"/>
    <property type="match status" value="1"/>
</dbReference>
<evidence type="ECO:0000256" key="1">
    <source>
        <dbReference type="ARBA" id="ARBA00009743"/>
    </source>
</evidence>
<evidence type="ECO:0000259" key="6">
    <source>
        <dbReference type="SMART" id="SM00458"/>
    </source>
</evidence>
<dbReference type="InterPro" id="IPR000772">
    <property type="entry name" value="Ricin_B_lectin"/>
</dbReference>
<keyword evidence="2" id="KW-0732">Signal</keyword>
<sequence length="356" mass="36447">MRDALLATGRPIVYSICEWGYFDPATWAPAVGNLWRTTGDIEANYGSMLSIFHANAGLAAAAGPGAWNDPDMLEVGNGMRFTEDRAQFSLWSAMASPLLSGADLRSASPATFSLYLNSDVIAVDQDSLGKQATEISASGGLDVLAKPLSDGGVAVTLFNEGDSRQTISTTASAAGLPSASSYKLTNLWTKELTTSSGGISASVPAHGVVMYRVAPGSGSSTGTTHPLLGSSSGRCVDVNGASTTAGTAVNLWDCNGGSNQGWSFTSAGELRTFGGTQCLDATDNGTTAGTKLIIWPCSGAANQQWRLNADGSITGVQSGLCVDVTGGDKPAGNVNGTPLELWGCNDGANQAWSLKG</sequence>
<dbReference type="InterPro" id="IPR041233">
    <property type="entry name" value="Melibiase_C"/>
</dbReference>
<dbReference type="InterPro" id="IPR013780">
    <property type="entry name" value="Glyco_hydro_b"/>
</dbReference>
<dbReference type="EMBL" id="FOEF01000015">
    <property type="protein sequence ID" value="SEP51065.1"/>
    <property type="molecule type" value="Genomic_DNA"/>
</dbReference>